<dbReference type="Pfam" id="PF00293">
    <property type="entry name" value="NUDIX"/>
    <property type="match status" value="1"/>
</dbReference>
<organism evidence="6 7">
    <name type="scientific">Promicromonospora citrea</name>
    <dbReference type="NCBI Taxonomy" id="43677"/>
    <lineage>
        <taxon>Bacteria</taxon>
        <taxon>Bacillati</taxon>
        <taxon>Actinomycetota</taxon>
        <taxon>Actinomycetes</taxon>
        <taxon>Micrococcales</taxon>
        <taxon>Promicromonosporaceae</taxon>
        <taxon>Promicromonospora</taxon>
    </lineage>
</organism>
<dbReference type="PROSITE" id="PS00893">
    <property type="entry name" value="NUDIX_BOX"/>
    <property type="match status" value="1"/>
</dbReference>
<dbReference type="SUPFAM" id="SSF55811">
    <property type="entry name" value="Nudix"/>
    <property type="match status" value="1"/>
</dbReference>
<accession>A0A8H9GNM4</accession>
<evidence type="ECO:0000256" key="1">
    <source>
        <dbReference type="ARBA" id="ARBA00001946"/>
    </source>
</evidence>
<dbReference type="InterPro" id="IPR000086">
    <property type="entry name" value="NUDIX_hydrolase_dom"/>
</dbReference>
<dbReference type="Proteomes" id="UP000655589">
    <property type="component" value="Unassembled WGS sequence"/>
</dbReference>
<evidence type="ECO:0000256" key="3">
    <source>
        <dbReference type="ARBA" id="ARBA00022801"/>
    </source>
</evidence>
<dbReference type="EMBL" id="BMPT01000024">
    <property type="protein sequence ID" value="GGM42256.1"/>
    <property type="molecule type" value="Genomic_DNA"/>
</dbReference>
<gene>
    <name evidence="6" type="ORF">GCM10010102_42170</name>
</gene>
<reference evidence="6" key="1">
    <citation type="journal article" date="2014" name="Int. J. Syst. Evol. Microbiol.">
        <title>Complete genome sequence of Corynebacterium casei LMG S-19264T (=DSM 44701T), isolated from a smear-ripened cheese.</title>
        <authorList>
            <consortium name="US DOE Joint Genome Institute (JGI-PGF)"/>
            <person name="Walter F."/>
            <person name="Albersmeier A."/>
            <person name="Kalinowski J."/>
            <person name="Ruckert C."/>
        </authorList>
    </citation>
    <scope>NUCLEOTIDE SEQUENCE</scope>
    <source>
        <strain evidence="6">JCM 3051</strain>
    </source>
</reference>
<proteinExistence type="inferred from homology"/>
<dbReference type="InterPro" id="IPR015797">
    <property type="entry name" value="NUDIX_hydrolase-like_dom_sf"/>
</dbReference>
<dbReference type="GO" id="GO:0016787">
    <property type="term" value="F:hydrolase activity"/>
    <property type="evidence" value="ECO:0007669"/>
    <property type="project" value="UniProtKB-KW"/>
</dbReference>
<keyword evidence="3 4" id="KW-0378">Hydrolase</keyword>
<dbReference type="Gene3D" id="3.90.79.10">
    <property type="entry name" value="Nucleoside Triphosphate Pyrophosphohydrolase"/>
    <property type="match status" value="1"/>
</dbReference>
<dbReference type="PROSITE" id="PS51462">
    <property type="entry name" value="NUDIX"/>
    <property type="match status" value="1"/>
</dbReference>
<comment type="similarity">
    <text evidence="2 4">Belongs to the Nudix hydrolase family.</text>
</comment>
<dbReference type="InterPro" id="IPR020476">
    <property type="entry name" value="Nudix_hydrolase"/>
</dbReference>
<sequence length="149" mass="15418">MFTSADGSMDLRVSAYAVVTDDAGRVLLPHWSDGGRGGWTLPGGGLDPGEHPADAAVREVHEETGLHVELGALLGVDSIVVAAAERPPGAVRPAQALRIVYRARVTGGALRPEQDGSTDGVAWHTPAEVAALDRVALVDTGLRWAGLLG</sequence>
<dbReference type="AlphaFoldDB" id="A0A8H9GNM4"/>
<comment type="caution">
    <text evidence="6">The sequence shown here is derived from an EMBL/GenBank/DDBJ whole genome shotgun (WGS) entry which is preliminary data.</text>
</comment>
<dbReference type="PANTHER" id="PTHR43046:SF16">
    <property type="entry name" value="ADP-RIBOSE PYROPHOSPHATASE YJHB-RELATED"/>
    <property type="match status" value="1"/>
</dbReference>
<comment type="cofactor">
    <cofactor evidence="1">
        <name>Mg(2+)</name>
        <dbReference type="ChEBI" id="CHEBI:18420"/>
    </cofactor>
</comment>
<keyword evidence="7" id="KW-1185">Reference proteome</keyword>
<dbReference type="PRINTS" id="PR00502">
    <property type="entry name" value="NUDIXFAMILY"/>
</dbReference>
<evidence type="ECO:0000256" key="4">
    <source>
        <dbReference type="RuleBase" id="RU003476"/>
    </source>
</evidence>
<evidence type="ECO:0000313" key="6">
    <source>
        <dbReference type="EMBL" id="GGM42256.1"/>
    </source>
</evidence>
<evidence type="ECO:0000259" key="5">
    <source>
        <dbReference type="PROSITE" id="PS51462"/>
    </source>
</evidence>
<evidence type="ECO:0000313" key="7">
    <source>
        <dbReference type="Proteomes" id="UP000655589"/>
    </source>
</evidence>
<feature type="domain" description="Nudix hydrolase" evidence="5">
    <location>
        <begin position="10"/>
        <end position="149"/>
    </location>
</feature>
<name>A0A8H9GNM4_9MICO</name>
<dbReference type="CDD" id="cd02883">
    <property type="entry name" value="NUDIX_Hydrolase"/>
    <property type="match status" value="1"/>
</dbReference>
<dbReference type="InterPro" id="IPR020084">
    <property type="entry name" value="NUDIX_hydrolase_CS"/>
</dbReference>
<dbReference type="PANTHER" id="PTHR43046">
    <property type="entry name" value="GDP-MANNOSE MANNOSYL HYDROLASE"/>
    <property type="match status" value="1"/>
</dbReference>
<protein>
    <recommendedName>
        <fullName evidence="5">Nudix hydrolase domain-containing protein</fullName>
    </recommendedName>
</protein>
<reference evidence="6" key="2">
    <citation type="submission" date="2020-09" db="EMBL/GenBank/DDBJ databases">
        <authorList>
            <person name="Sun Q."/>
            <person name="Ohkuma M."/>
        </authorList>
    </citation>
    <scope>NUCLEOTIDE SEQUENCE</scope>
    <source>
        <strain evidence="6">JCM 3051</strain>
    </source>
</reference>
<evidence type="ECO:0000256" key="2">
    <source>
        <dbReference type="ARBA" id="ARBA00005582"/>
    </source>
</evidence>